<dbReference type="EMBL" id="CP155447">
    <property type="protein sequence ID" value="XBH07730.1"/>
    <property type="molecule type" value="Genomic_DNA"/>
</dbReference>
<proteinExistence type="predicted"/>
<reference evidence="1" key="1">
    <citation type="submission" date="2024-05" db="EMBL/GenBank/DDBJ databases">
        <title>Planctomycetes of the genus Singulisphaera possess chitinolytic capabilities.</title>
        <authorList>
            <person name="Ivanova A."/>
        </authorList>
    </citation>
    <scope>NUCLEOTIDE SEQUENCE</scope>
    <source>
        <strain evidence="1">Ch08T</strain>
    </source>
</reference>
<evidence type="ECO:0000313" key="1">
    <source>
        <dbReference type="EMBL" id="XBH07730.1"/>
    </source>
</evidence>
<sequence length="67" mass="7517">MRAPANLERPQGFPRRALEGATITNLAMAGRDWLIAIDQIPDYSIIIDRFGKKVGRYTDPAEDEAWG</sequence>
<protein>
    <submittedName>
        <fullName evidence="1">Uncharacterized protein</fullName>
    </submittedName>
</protein>
<dbReference type="RefSeq" id="WP_406700569.1">
    <property type="nucleotide sequence ID" value="NZ_CP155447.1"/>
</dbReference>
<name>A0AAU7CRZ8_9BACT</name>
<organism evidence="1">
    <name type="scientific">Singulisphaera sp. Ch08</name>
    <dbReference type="NCBI Taxonomy" id="3120278"/>
    <lineage>
        <taxon>Bacteria</taxon>
        <taxon>Pseudomonadati</taxon>
        <taxon>Planctomycetota</taxon>
        <taxon>Planctomycetia</taxon>
        <taxon>Isosphaerales</taxon>
        <taxon>Isosphaeraceae</taxon>
        <taxon>Singulisphaera</taxon>
    </lineage>
</organism>
<gene>
    <name evidence="1" type="ORF">V5E97_17360</name>
</gene>
<accession>A0AAU7CRZ8</accession>
<dbReference type="AlphaFoldDB" id="A0AAU7CRZ8"/>